<dbReference type="InParanoid" id="K5WMZ1"/>
<dbReference type="AlphaFoldDB" id="K5WMZ1"/>
<evidence type="ECO:0000256" key="2">
    <source>
        <dbReference type="SAM" id="Phobius"/>
    </source>
</evidence>
<dbReference type="KEGG" id="pco:PHACADRAFT_203941"/>
<keyword evidence="2" id="KW-0812">Transmembrane</keyword>
<feature type="transmembrane region" description="Helical" evidence="2">
    <location>
        <begin position="125"/>
        <end position="147"/>
    </location>
</feature>
<sequence length="365" mass="40386">MFGVFSLLVILSTFILLRNGFKQMSRIFVALICVTMYAMAATHFALTVRTAFLNASISMSQLDVASQCLWELSEGMYCSESIDSMLTGAVQQGTCIPTSLLTVNIILSDSIVLWRAWVLWSKRRLFIVISAILVLTTLIISLLNVRSDSVCPPGGEVGWAFYDFDSIYGLSAVILSLLTNIWATSLIAYKAWEHRQSVRRMFRGGSIGVRSAKILMLFVDSGLLYCGLWALLTITVATDQYYKGRSSTMSLFINDTGYIFITVLVDIVGMYPTALVLLVSLTDYTVENTMRIVDTADMPVRPLKLNRPRNTIRSEDVLASRPTVIFENGDPYIQSVIAILGDETRSPEEETKSGALGNAEDVPAV</sequence>
<feature type="transmembrane region" description="Helical" evidence="2">
    <location>
        <begin position="213"/>
        <end position="237"/>
    </location>
</feature>
<dbReference type="RefSeq" id="XP_007390236.1">
    <property type="nucleotide sequence ID" value="XM_007390174.1"/>
</dbReference>
<accession>K5WMZ1</accession>
<reference evidence="3 4" key="1">
    <citation type="journal article" date="2012" name="BMC Genomics">
        <title>Comparative genomics of the white-rot fungi, Phanerochaete carnosa and P. chrysosporium, to elucidate the genetic basis of the distinct wood types they colonize.</title>
        <authorList>
            <person name="Suzuki H."/>
            <person name="MacDonald J."/>
            <person name="Syed K."/>
            <person name="Salamov A."/>
            <person name="Hori C."/>
            <person name="Aerts A."/>
            <person name="Henrissat B."/>
            <person name="Wiebenga A."/>
            <person name="vanKuyk P.A."/>
            <person name="Barry K."/>
            <person name="Lindquist E."/>
            <person name="LaButti K."/>
            <person name="Lapidus A."/>
            <person name="Lucas S."/>
            <person name="Coutinho P."/>
            <person name="Gong Y."/>
            <person name="Samejima M."/>
            <person name="Mahadevan R."/>
            <person name="Abou-Zaid M."/>
            <person name="de Vries R.P."/>
            <person name="Igarashi K."/>
            <person name="Yadav J.S."/>
            <person name="Grigoriev I.V."/>
            <person name="Master E.R."/>
        </authorList>
    </citation>
    <scope>NUCLEOTIDE SEQUENCE [LARGE SCALE GENOMIC DNA]</scope>
    <source>
        <strain evidence="3 4">HHB-10118-sp</strain>
    </source>
</reference>
<name>K5WMZ1_PHACS</name>
<keyword evidence="2" id="KW-0472">Membrane</keyword>
<protein>
    <submittedName>
        <fullName evidence="3">Uncharacterized protein</fullName>
    </submittedName>
</protein>
<dbReference type="OrthoDB" id="3214103at2759"/>
<dbReference type="Proteomes" id="UP000008370">
    <property type="component" value="Unassembled WGS sequence"/>
</dbReference>
<evidence type="ECO:0000313" key="4">
    <source>
        <dbReference type="Proteomes" id="UP000008370"/>
    </source>
</evidence>
<keyword evidence="4" id="KW-1185">Reference proteome</keyword>
<evidence type="ECO:0000313" key="3">
    <source>
        <dbReference type="EMBL" id="EKM60790.1"/>
    </source>
</evidence>
<dbReference type="GeneID" id="18912243"/>
<dbReference type="EMBL" id="JH930468">
    <property type="protein sequence ID" value="EKM60790.1"/>
    <property type="molecule type" value="Genomic_DNA"/>
</dbReference>
<evidence type="ECO:0000256" key="1">
    <source>
        <dbReference type="SAM" id="MobiDB-lite"/>
    </source>
</evidence>
<proteinExistence type="predicted"/>
<feature type="transmembrane region" description="Helical" evidence="2">
    <location>
        <begin position="28"/>
        <end position="52"/>
    </location>
</feature>
<feature type="transmembrane region" description="Helical" evidence="2">
    <location>
        <begin position="167"/>
        <end position="192"/>
    </location>
</feature>
<keyword evidence="2" id="KW-1133">Transmembrane helix</keyword>
<feature type="region of interest" description="Disordered" evidence="1">
    <location>
        <begin position="344"/>
        <end position="365"/>
    </location>
</feature>
<organism evidence="3 4">
    <name type="scientific">Phanerochaete carnosa (strain HHB-10118-sp)</name>
    <name type="common">White-rot fungus</name>
    <name type="synonym">Peniophora carnosa</name>
    <dbReference type="NCBI Taxonomy" id="650164"/>
    <lineage>
        <taxon>Eukaryota</taxon>
        <taxon>Fungi</taxon>
        <taxon>Dikarya</taxon>
        <taxon>Basidiomycota</taxon>
        <taxon>Agaricomycotina</taxon>
        <taxon>Agaricomycetes</taxon>
        <taxon>Polyporales</taxon>
        <taxon>Phanerochaetaceae</taxon>
        <taxon>Phanerochaete</taxon>
    </lineage>
</organism>
<dbReference type="HOGENOM" id="CLU_056415_0_0_1"/>
<gene>
    <name evidence="3" type="ORF">PHACADRAFT_203941</name>
</gene>
<feature type="transmembrane region" description="Helical" evidence="2">
    <location>
        <begin position="257"/>
        <end position="281"/>
    </location>
</feature>